<name>A0ABQ6I4E7_9MICO</name>
<proteinExistence type="predicted"/>
<feature type="region of interest" description="Disordered" evidence="1">
    <location>
        <begin position="127"/>
        <end position="163"/>
    </location>
</feature>
<comment type="caution">
    <text evidence="2">The sequence shown here is derived from an EMBL/GenBank/DDBJ whole genome shotgun (WGS) entry which is preliminary data.</text>
</comment>
<evidence type="ECO:0000256" key="1">
    <source>
        <dbReference type="SAM" id="MobiDB-lite"/>
    </source>
</evidence>
<dbReference type="EMBL" id="BSUK01000001">
    <property type="protein sequence ID" value="GMA24854.1"/>
    <property type="molecule type" value="Genomic_DNA"/>
</dbReference>
<feature type="compositionally biased region" description="Basic and acidic residues" evidence="1">
    <location>
        <begin position="17"/>
        <end position="26"/>
    </location>
</feature>
<organism evidence="2 3">
    <name type="scientific">Luteimicrobium album</name>
    <dbReference type="NCBI Taxonomy" id="1054550"/>
    <lineage>
        <taxon>Bacteria</taxon>
        <taxon>Bacillati</taxon>
        <taxon>Actinomycetota</taxon>
        <taxon>Actinomycetes</taxon>
        <taxon>Micrococcales</taxon>
        <taxon>Luteimicrobium</taxon>
    </lineage>
</organism>
<protein>
    <submittedName>
        <fullName evidence="2">Uncharacterized protein</fullName>
    </submittedName>
</protein>
<feature type="region of interest" description="Disordered" evidence="1">
    <location>
        <begin position="1"/>
        <end position="26"/>
    </location>
</feature>
<reference evidence="3" key="1">
    <citation type="journal article" date="2019" name="Int. J. Syst. Evol. Microbiol.">
        <title>The Global Catalogue of Microorganisms (GCM) 10K type strain sequencing project: providing services to taxonomists for standard genome sequencing and annotation.</title>
        <authorList>
            <consortium name="The Broad Institute Genomics Platform"/>
            <consortium name="The Broad Institute Genome Sequencing Center for Infectious Disease"/>
            <person name="Wu L."/>
            <person name="Ma J."/>
        </authorList>
    </citation>
    <scope>NUCLEOTIDE SEQUENCE [LARGE SCALE GENOMIC DNA]</scope>
    <source>
        <strain evidence="3">NBRC 106348</strain>
    </source>
</reference>
<evidence type="ECO:0000313" key="3">
    <source>
        <dbReference type="Proteomes" id="UP001157091"/>
    </source>
</evidence>
<accession>A0ABQ6I4E7</accession>
<dbReference type="Proteomes" id="UP001157091">
    <property type="component" value="Unassembled WGS sequence"/>
</dbReference>
<sequence length="198" mass="21408">MGREEHRHAGGGALAEHAAHDVDGDRVETRERLVEHEDLRVVGERRGELDALLVAQRQLLHLVRAAVRDAQDLRPALHRVPGLGRRLAVQAGQVDELLVDAHARVQAALLRHVADPAPHLEVDGLPVPPHLTRVGSEDAQGDPHGRRLAGAVGTDEPEDLPRRDVERHVAQGADRAVRLVEVVDLEGGHRAPGSVGCP</sequence>
<evidence type="ECO:0000313" key="2">
    <source>
        <dbReference type="EMBL" id="GMA24854.1"/>
    </source>
</evidence>
<gene>
    <name evidence="2" type="ORF">GCM10025864_26130</name>
</gene>
<keyword evidence="3" id="KW-1185">Reference proteome</keyword>